<keyword evidence="3" id="KW-0540">Nuclease</keyword>
<evidence type="ECO:0000313" key="8">
    <source>
        <dbReference type="EMBL" id="MFD1105086.1"/>
    </source>
</evidence>
<dbReference type="InterPro" id="IPR038570">
    <property type="entry name" value="HicA_sf"/>
</dbReference>
<comment type="caution">
    <text evidence="8">The sequence shown here is derived from an EMBL/GenBank/DDBJ whole genome shotgun (WGS) entry which is preliminary data.</text>
</comment>
<evidence type="ECO:0000313" key="9">
    <source>
        <dbReference type="Proteomes" id="UP001597203"/>
    </source>
</evidence>
<dbReference type="Proteomes" id="UP001597203">
    <property type="component" value="Unassembled WGS sequence"/>
</dbReference>
<evidence type="ECO:0000256" key="3">
    <source>
        <dbReference type="ARBA" id="ARBA00022722"/>
    </source>
</evidence>
<keyword evidence="2" id="KW-1277">Toxin-antitoxin system</keyword>
<dbReference type="EMBL" id="JBHTLS010000119">
    <property type="protein sequence ID" value="MFD1105086.1"/>
    <property type="molecule type" value="Genomic_DNA"/>
</dbReference>
<reference evidence="9" key="1">
    <citation type="journal article" date="2019" name="Int. J. Syst. Evol. Microbiol.">
        <title>The Global Catalogue of Microorganisms (GCM) 10K type strain sequencing project: providing services to taxonomists for standard genome sequencing and annotation.</title>
        <authorList>
            <consortium name="The Broad Institute Genomics Platform"/>
            <consortium name="The Broad Institute Genome Sequencing Center for Infectious Disease"/>
            <person name="Wu L."/>
            <person name="Ma J."/>
        </authorList>
    </citation>
    <scope>NUCLEOTIDE SEQUENCE [LARGE SCALE GENOMIC DNA]</scope>
    <source>
        <strain evidence="9">CCUG 54329</strain>
    </source>
</reference>
<sequence length="95" mass="11322">MKWQKKDRKDFPLVKPAKLLERLLLGQRSLSFRDLERLLRALGFDLDRTTGSHRQYVHPKVPRSFPIQPDGKDAKRYQIRELLELVEAYGLYIEE</sequence>
<evidence type="ECO:0000256" key="2">
    <source>
        <dbReference type="ARBA" id="ARBA00022649"/>
    </source>
</evidence>
<name>A0ABW3NXK1_9SPHN</name>
<keyword evidence="7" id="KW-0346">Stress response</keyword>
<keyword evidence="9" id="KW-1185">Reference proteome</keyword>
<gene>
    <name evidence="8" type="ORF">ACFQ24_09405</name>
</gene>
<accession>A0ABW3NXK1</accession>
<proteinExistence type="inferred from homology"/>
<dbReference type="Gene3D" id="3.30.920.30">
    <property type="entry name" value="Hypothetical protein"/>
    <property type="match status" value="1"/>
</dbReference>
<evidence type="ECO:0000256" key="7">
    <source>
        <dbReference type="ARBA" id="ARBA00023016"/>
    </source>
</evidence>
<keyword evidence="5" id="KW-0378">Hydrolase</keyword>
<keyword evidence="6" id="KW-0694">RNA-binding</keyword>
<dbReference type="SUPFAM" id="SSF54786">
    <property type="entry name" value="YcfA/nrd intein domain"/>
    <property type="match status" value="1"/>
</dbReference>
<evidence type="ECO:0000256" key="1">
    <source>
        <dbReference type="ARBA" id="ARBA00006620"/>
    </source>
</evidence>
<dbReference type="RefSeq" id="WP_380910618.1">
    <property type="nucleotide sequence ID" value="NZ_JBHTLS010000119.1"/>
</dbReference>
<evidence type="ECO:0000256" key="4">
    <source>
        <dbReference type="ARBA" id="ARBA00022759"/>
    </source>
</evidence>
<evidence type="ECO:0000256" key="5">
    <source>
        <dbReference type="ARBA" id="ARBA00022801"/>
    </source>
</evidence>
<organism evidence="8 9">
    <name type="scientific">Sphingobium olei</name>
    <dbReference type="NCBI Taxonomy" id="420955"/>
    <lineage>
        <taxon>Bacteria</taxon>
        <taxon>Pseudomonadati</taxon>
        <taxon>Pseudomonadota</taxon>
        <taxon>Alphaproteobacteria</taxon>
        <taxon>Sphingomonadales</taxon>
        <taxon>Sphingomonadaceae</taxon>
        <taxon>Sphingobium</taxon>
    </lineage>
</organism>
<keyword evidence="4" id="KW-0255">Endonuclease</keyword>
<protein>
    <submittedName>
        <fullName evidence="8">Type II toxin-antitoxin system HicA family toxin</fullName>
    </submittedName>
</protein>
<dbReference type="InterPro" id="IPR012933">
    <property type="entry name" value="HicA_mRNA_interferase"/>
</dbReference>
<comment type="similarity">
    <text evidence="1">Belongs to the HicA mRNA interferase family.</text>
</comment>
<evidence type="ECO:0000256" key="6">
    <source>
        <dbReference type="ARBA" id="ARBA00022884"/>
    </source>
</evidence>
<dbReference type="Pfam" id="PF07927">
    <property type="entry name" value="HicA_toxin"/>
    <property type="match status" value="1"/>
</dbReference>